<dbReference type="Pfam" id="PF02518">
    <property type="entry name" value="HATPase_c"/>
    <property type="match status" value="1"/>
</dbReference>
<dbReference type="SUPFAM" id="SSF47384">
    <property type="entry name" value="Homodimeric domain of signal transducing histidine kinase"/>
    <property type="match status" value="1"/>
</dbReference>
<dbReference type="SUPFAM" id="SSF52172">
    <property type="entry name" value="CheY-like"/>
    <property type="match status" value="1"/>
</dbReference>
<dbReference type="FunFam" id="1.10.287.130:FF:000002">
    <property type="entry name" value="Two-component osmosensing histidine kinase"/>
    <property type="match status" value="1"/>
</dbReference>
<dbReference type="InterPro" id="IPR003594">
    <property type="entry name" value="HATPase_dom"/>
</dbReference>
<dbReference type="Gene3D" id="1.10.287.130">
    <property type="match status" value="1"/>
</dbReference>
<feature type="domain" description="Response regulatory" evidence="14">
    <location>
        <begin position="486"/>
        <end position="603"/>
    </location>
</feature>
<sequence length="717" mass="78285">MSVTLDADERARAPGDARIIPLAAIFSLTLLLAIVLLVGSLRQNVSATSPTGFELDTLVETRTVTWEILDRVRTAEIAGLRYAATGEAHFLDLRESAFAGVPARLDRLHRLTEGTAFDFEAEHLAERIRDRMTTPPLSLAAADTEAFDEILGLADTLLVTESTIIDDYVQAERQTTQSFRRTIVRLEALVVVLSLVFGIVGFAYVRQTRRAARDLSRARRAAELALHRAEDANQAKTEFLASMSHEIRTPLNGIIGYSELISDTELDAVQRRYLERVQFAGSSLLSTVNDILDFSKIEAGCVQLRDQSFSLPPLINNAISIVADQVERKSLTLDLDLSSDLPEVLVGDETRIRQVLLNLLNNASKFTETGGIRVSVDRVDLIAGPGIRFVVEDTGIGIAEDQVDRLFDEFYQVGQARMSRFGGTGLGLAISKRLVRAMGGEIGVRSRPDEGSAFWFTVPARLPRTGRDPIPAALADRQPSSGPGGRILLVEDLEYNRDLAMAILTEAGHDVETARNGAEAVAMVRSGNYDLVLMDIQMPVMDGLTAATQIRALDNRSRDVPILAMTANVLPHQIKMFGETGMNGHVSKPFRKGELLEKVFASLRRADRRIAAVPLPETDAETISIEALLGPEKVAAARADLSKRIAEIFDGQSRIPSRHDLARNAHALISLSGMLGFTNFAESCVALEEACRDGKDIDVAFHRASSAAIEIQSRSAA</sequence>
<dbReference type="CDD" id="cd17546">
    <property type="entry name" value="REC_hyHK_CKI1_RcsC-like"/>
    <property type="match status" value="1"/>
</dbReference>
<dbReference type="OrthoDB" id="9801651at2"/>
<evidence type="ECO:0000256" key="5">
    <source>
        <dbReference type="ARBA" id="ARBA00022741"/>
    </source>
</evidence>
<keyword evidence="4" id="KW-0808">Transferase</keyword>
<dbReference type="Pfam" id="PF00072">
    <property type="entry name" value="Response_reg"/>
    <property type="match status" value="1"/>
</dbReference>
<dbReference type="CDD" id="cd16922">
    <property type="entry name" value="HATPase_EvgS-ArcB-TorS-like"/>
    <property type="match status" value="1"/>
</dbReference>
<evidence type="ECO:0000256" key="9">
    <source>
        <dbReference type="ARBA" id="ARBA00064003"/>
    </source>
</evidence>
<dbReference type="InterPro" id="IPR001789">
    <property type="entry name" value="Sig_transdc_resp-reg_receiver"/>
</dbReference>
<dbReference type="InterPro" id="IPR003661">
    <property type="entry name" value="HisK_dim/P_dom"/>
</dbReference>
<feature type="transmembrane region" description="Helical" evidence="12">
    <location>
        <begin position="183"/>
        <end position="205"/>
    </location>
</feature>
<dbReference type="Proteomes" id="UP000248916">
    <property type="component" value="Unassembled WGS sequence"/>
</dbReference>
<dbReference type="PROSITE" id="PS50109">
    <property type="entry name" value="HIS_KIN"/>
    <property type="match status" value="1"/>
</dbReference>
<evidence type="ECO:0000259" key="14">
    <source>
        <dbReference type="PROSITE" id="PS50110"/>
    </source>
</evidence>
<dbReference type="PROSITE" id="PS50110">
    <property type="entry name" value="RESPONSE_REGULATORY"/>
    <property type="match status" value="1"/>
</dbReference>
<keyword evidence="12" id="KW-0812">Transmembrane</keyword>
<dbReference type="Gene3D" id="1.20.120.160">
    <property type="entry name" value="HPT domain"/>
    <property type="match status" value="1"/>
</dbReference>
<organism evidence="15 16">
    <name type="scientific">Palleronia aestuarii</name>
    <dbReference type="NCBI Taxonomy" id="568105"/>
    <lineage>
        <taxon>Bacteria</taxon>
        <taxon>Pseudomonadati</taxon>
        <taxon>Pseudomonadota</taxon>
        <taxon>Alphaproteobacteria</taxon>
        <taxon>Rhodobacterales</taxon>
        <taxon>Roseobacteraceae</taxon>
        <taxon>Palleronia</taxon>
    </lineage>
</organism>
<evidence type="ECO:0000313" key="15">
    <source>
        <dbReference type="EMBL" id="PZX13109.1"/>
    </source>
</evidence>
<keyword evidence="8" id="KW-0902">Two-component regulatory system</keyword>
<evidence type="ECO:0000256" key="1">
    <source>
        <dbReference type="ARBA" id="ARBA00000085"/>
    </source>
</evidence>
<evidence type="ECO:0000256" key="6">
    <source>
        <dbReference type="ARBA" id="ARBA00022777"/>
    </source>
</evidence>
<dbReference type="InterPro" id="IPR036097">
    <property type="entry name" value="HisK_dim/P_sf"/>
</dbReference>
<name>A0A2W7PUF9_9RHOB</name>
<evidence type="ECO:0000256" key="3">
    <source>
        <dbReference type="ARBA" id="ARBA00022553"/>
    </source>
</evidence>
<dbReference type="Pfam" id="PF00512">
    <property type="entry name" value="HisKA"/>
    <property type="match status" value="1"/>
</dbReference>
<dbReference type="GO" id="GO:0005524">
    <property type="term" value="F:ATP binding"/>
    <property type="evidence" value="ECO:0007669"/>
    <property type="project" value="UniProtKB-KW"/>
</dbReference>
<dbReference type="PANTHER" id="PTHR45339">
    <property type="entry name" value="HYBRID SIGNAL TRANSDUCTION HISTIDINE KINASE J"/>
    <property type="match status" value="1"/>
</dbReference>
<dbReference type="SMART" id="SM00387">
    <property type="entry name" value="HATPase_c"/>
    <property type="match status" value="1"/>
</dbReference>
<dbReference type="CDD" id="cd00082">
    <property type="entry name" value="HisKA"/>
    <property type="match status" value="1"/>
</dbReference>
<dbReference type="SUPFAM" id="SSF47226">
    <property type="entry name" value="Histidine-containing phosphotransfer domain, HPT domain"/>
    <property type="match status" value="1"/>
</dbReference>
<evidence type="ECO:0000256" key="8">
    <source>
        <dbReference type="ARBA" id="ARBA00023012"/>
    </source>
</evidence>
<dbReference type="InterPro" id="IPR036641">
    <property type="entry name" value="HPT_dom_sf"/>
</dbReference>
<evidence type="ECO:0000259" key="13">
    <source>
        <dbReference type="PROSITE" id="PS50109"/>
    </source>
</evidence>
<evidence type="ECO:0000256" key="10">
    <source>
        <dbReference type="ARBA" id="ARBA00068150"/>
    </source>
</evidence>
<dbReference type="AlphaFoldDB" id="A0A2W7PUF9"/>
<dbReference type="PANTHER" id="PTHR45339:SF3">
    <property type="entry name" value="HISTIDINE KINASE"/>
    <property type="match status" value="1"/>
</dbReference>
<dbReference type="SUPFAM" id="SSF55874">
    <property type="entry name" value="ATPase domain of HSP90 chaperone/DNA topoisomerase II/histidine kinase"/>
    <property type="match status" value="1"/>
</dbReference>
<evidence type="ECO:0000256" key="4">
    <source>
        <dbReference type="ARBA" id="ARBA00022679"/>
    </source>
</evidence>
<dbReference type="InterPro" id="IPR004358">
    <property type="entry name" value="Sig_transdc_His_kin-like_C"/>
</dbReference>
<reference evidence="15 16" key="1">
    <citation type="submission" date="2018-06" db="EMBL/GenBank/DDBJ databases">
        <title>Genomic Encyclopedia of Archaeal and Bacterial Type Strains, Phase II (KMG-II): from individual species to whole genera.</title>
        <authorList>
            <person name="Goeker M."/>
        </authorList>
    </citation>
    <scope>NUCLEOTIDE SEQUENCE [LARGE SCALE GENOMIC DNA]</scope>
    <source>
        <strain evidence="15 16">DSM 22009</strain>
    </source>
</reference>
<comment type="subunit">
    <text evidence="9">At low DSF concentrations, interacts with RpfF.</text>
</comment>
<evidence type="ECO:0000256" key="2">
    <source>
        <dbReference type="ARBA" id="ARBA00012438"/>
    </source>
</evidence>
<dbReference type="SMART" id="SM00388">
    <property type="entry name" value="HisKA"/>
    <property type="match status" value="1"/>
</dbReference>
<feature type="modified residue" description="4-aspartylphosphate" evidence="11">
    <location>
        <position position="535"/>
    </location>
</feature>
<keyword evidence="7" id="KW-0067">ATP-binding</keyword>
<gene>
    <name evidence="15" type="ORF">LX81_03337</name>
</gene>
<dbReference type="EC" id="2.7.13.3" evidence="2"/>
<evidence type="ECO:0000313" key="16">
    <source>
        <dbReference type="Proteomes" id="UP000248916"/>
    </source>
</evidence>
<dbReference type="SMART" id="SM00448">
    <property type="entry name" value="REC"/>
    <property type="match status" value="1"/>
</dbReference>
<keyword evidence="16" id="KW-1185">Reference proteome</keyword>
<comment type="caution">
    <text evidence="15">The sequence shown here is derived from an EMBL/GenBank/DDBJ whole genome shotgun (WGS) entry which is preliminary data.</text>
</comment>
<dbReference type="InterPro" id="IPR036890">
    <property type="entry name" value="HATPase_C_sf"/>
</dbReference>
<feature type="domain" description="Histidine kinase" evidence="13">
    <location>
        <begin position="242"/>
        <end position="462"/>
    </location>
</feature>
<proteinExistence type="predicted"/>
<feature type="transmembrane region" description="Helical" evidence="12">
    <location>
        <begin position="20"/>
        <end position="39"/>
    </location>
</feature>
<dbReference type="FunFam" id="3.30.565.10:FF:000010">
    <property type="entry name" value="Sensor histidine kinase RcsC"/>
    <property type="match status" value="1"/>
</dbReference>
<evidence type="ECO:0000256" key="12">
    <source>
        <dbReference type="SAM" id="Phobius"/>
    </source>
</evidence>
<keyword evidence="3 11" id="KW-0597">Phosphoprotein</keyword>
<dbReference type="Gene3D" id="3.30.565.10">
    <property type="entry name" value="Histidine kinase-like ATPase, C-terminal domain"/>
    <property type="match status" value="1"/>
</dbReference>
<dbReference type="GO" id="GO:0000155">
    <property type="term" value="F:phosphorelay sensor kinase activity"/>
    <property type="evidence" value="ECO:0007669"/>
    <property type="project" value="InterPro"/>
</dbReference>
<evidence type="ECO:0000256" key="11">
    <source>
        <dbReference type="PROSITE-ProRule" id="PRU00169"/>
    </source>
</evidence>
<evidence type="ECO:0000256" key="7">
    <source>
        <dbReference type="ARBA" id="ARBA00022840"/>
    </source>
</evidence>
<protein>
    <recommendedName>
        <fullName evidence="10">Sensory/regulatory protein RpfC</fullName>
        <ecNumber evidence="2">2.7.13.3</ecNumber>
    </recommendedName>
</protein>
<dbReference type="InterPro" id="IPR011006">
    <property type="entry name" value="CheY-like_superfamily"/>
</dbReference>
<dbReference type="Gene3D" id="3.40.50.2300">
    <property type="match status" value="1"/>
</dbReference>
<keyword evidence="5" id="KW-0547">Nucleotide-binding</keyword>
<dbReference type="RefSeq" id="WP_111538408.1">
    <property type="nucleotide sequence ID" value="NZ_QKZL01000019.1"/>
</dbReference>
<keyword evidence="12" id="KW-0472">Membrane</keyword>
<accession>A0A2W7PUF9</accession>
<dbReference type="PRINTS" id="PR00344">
    <property type="entry name" value="BCTRLSENSOR"/>
</dbReference>
<dbReference type="InterPro" id="IPR005467">
    <property type="entry name" value="His_kinase_dom"/>
</dbReference>
<comment type="catalytic activity">
    <reaction evidence="1">
        <text>ATP + protein L-histidine = ADP + protein N-phospho-L-histidine.</text>
        <dbReference type="EC" id="2.7.13.3"/>
    </reaction>
</comment>
<dbReference type="EMBL" id="QKZL01000019">
    <property type="protein sequence ID" value="PZX13109.1"/>
    <property type="molecule type" value="Genomic_DNA"/>
</dbReference>
<keyword evidence="12" id="KW-1133">Transmembrane helix</keyword>
<dbReference type="GO" id="GO:0005886">
    <property type="term" value="C:plasma membrane"/>
    <property type="evidence" value="ECO:0007669"/>
    <property type="project" value="UniProtKB-SubCell"/>
</dbReference>
<keyword evidence="6 15" id="KW-0418">Kinase</keyword>